<dbReference type="PANTHER" id="PTHR30250">
    <property type="entry name" value="PST FAMILY PREDICTED COLANIC ACID TRANSPORTER"/>
    <property type="match status" value="1"/>
</dbReference>
<evidence type="ECO:0000256" key="2">
    <source>
        <dbReference type="ARBA" id="ARBA00007430"/>
    </source>
</evidence>
<feature type="transmembrane region" description="Helical" evidence="8">
    <location>
        <begin position="303"/>
        <end position="322"/>
    </location>
</feature>
<proteinExistence type="inferred from homology"/>
<sequence length="443" mass="46865">MSDDGGESTTGPRQMRDRFTFLLIVTATFGLQFLTLVTGIIMARLLGVEGRGLIALVIAVGLFASQLTLGGSLPAALTKLVAERQVAARDGLRTFARRRAWIVLLPCLVAAGLMPVLQHSDTEADTLATAVIVFVVTFQTLVFQVLAGCLQGEGRFVRMAWVALAPQGMFTAILGTVAVAGWSWNAYEVLVAYLVTGLASVWFAYRSLLPARGTPEDEIPEDAVWSESRGNYVSSVRPLDGLGLDRILVGSLLGTVPLGLFATALAVSNLCRLVSNAVRVVVLPRVAMHQADPVAQRAVIRRWVGITVMLATVIVLVLEALVAPVIRLAFGEEFVGAVACARWLIVADGLLAVRSVLISVLQGQGRGGVASWVELALVPVLLIGIVVAAQHESLVGVGVTLVSVGLLSCLALGWAVSRGPRARGRHTGSRGTVLGRRRSTVSS</sequence>
<comment type="caution">
    <text evidence="9">The sequence shown here is derived from an EMBL/GenBank/DDBJ whole genome shotgun (WGS) entry which is preliminary data.</text>
</comment>
<accession>A0A641AS41</accession>
<evidence type="ECO:0000313" key="10">
    <source>
        <dbReference type="Proteomes" id="UP001515100"/>
    </source>
</evidence>
<keyword evidence="3" id="KW-1003">Cell membrane</keyword>
<keyword evidence="4 8" id="KW-0812">Transmembrane</keyword>
<keyword evidence="10" id="KW-1185">Reference proteome</keyword>
<dbReference type="Pfam" id="PF13440">
    <property type="entry name" value="Polysacc_synt_3"/>
    <property type="match status" value="1"/>
</dbReference>
<gene>
    <name evidence="9" type="ORF">ESP62_006230</name>
</gene>
<feature type="transmembrane region" description="Helical" evidence="8">
    <location>
        <begin position="99"/>
        <end position="117"/>
    </location>
</feature>
<feature type="transmembrane region" description="Helical" evidence="8">
    <location>
        <begin position="395"/>
        <end position="416"/>
    </location>
</feature>
<dbReference type="GO" id="GO:0005886">
    <property type="term" value="C:plasma membrane"/>
    <property type="evidence" value="ECO:0007669"/>
    <property type="project" value="UniProtKB-SubCell"/>
</dbReference>
<evidence type="ECO:0000256" key="7">
    <source>
        <dbReference type="SAM" id="MobiDB-lite"/>
    </source>
</evidence>
<evidence type="ECO:0000313" key="9">
    <source>
        <dbReference type="EMBL" id="KAA1380755.1"/>
    </source>
</evidence>
<evidence type="ECO:0000256" key="4">
    <source>
        <dbReference type="ARBA" id="ARBA00022692"/>
    </source>
</evidence>
<evidence type="ECO:0000256" key="3">
    <source>
        <dbReference type="ARBA" id="ARBA00022475"/>
    </source>
</evidence>
<feature type="transmembrane region" description="Helical" evidence="8">
    <location>
        <begin position="21"/>
        <end position="47"/>
    </location>
</feature>
<protein>
    <submittedName>
        <fullName evidence="9">Lipopolysaccharide biosynthesis protein</fullName>
    </submittedName>
</protein>
<feature type="transmembrane region" description="Helical" evidence="8">
    <location>
        <begin position="53"/>
        <end position="78"/>
    </location>
</feature>
<name>A0A641AS41_9ACTN</name>
<keyword evidence="5 8" id="KW-1133">Transmembrane helix</keyword>
<evidence type="ECO:0000256" key="5">
    <source>
        <dbReference type="ARBA" id="ARBA00022989"/>
    </source>
</evidence>
<comment type="similarity">
    <text evidence="2">Belongs to the polysaccharide synthase family.</text>
</comment>
<keyword evidence="6 8" id="KW-0472">Membrane</keyword>
<feature type="transmembrane region" description="Helical" evidence="8">
    <location>
        <begin position="129"/>
        <end position="147"/>
    </location>
</feature>
<dbReference type="Proteomes" id="UP001515100">
    <property type="component" value="Unassembled WGS sequence"/>
</dbReference>
<comment type="subcellular location">
    <subcellularLocation>
        <location evidence="1">Cell membrane</location>
        <topology evidence="1">Multi-pass membrane protein</topology>
    </subcellularLocation>
</comment>
<feature type="transmembrane region" description="Helical" evidence="8">
    <location>
        <begin position="369"/>
        <end position="389"/>
    </location>
</feature>
<feature type="region of interest" description="Disordered" evidence="7">
    <location>
        <begin position="420"/>
        <end position="443"/>
    </location>
</feature>
<dbReference type="EMBL" id="SDPP02000001">
    <property type="protein sequence ID" value="KAA1380755.1"/>
    <property type="molecule type" value="Genomic_DNA"/>
</dbReference>
<dbReference type="InterPro" id="IPR050833">
    <property type="entry name" value="Poly_Biosynth_Transport"/>
</dbReference>
<feature type="transmembrane region" description="Helical" evidence="8">
    <location>
        <begin position="334"/>
        <end position="357"/>
    </location>
</feature>
<evidence type="ECO:0000256" key="8">
    <source>
        <dbReference type="SAM" id="Phobius"/>
    </source>
</evidence>
<evidence type="ECO:0000256" key="1">
    <source>
        <dbReference type="ARBA" id="ARBA00004651"/>
    </source>
</evidence>
<feature type="transmembrane region" description="Helical" evidence="8">
    <location>
        <begin position="159"/>
        <end position="180"/>
    </location>
</feature>
<reference evidence="9" key="1">
    <citation type="submission" date="2019-09" db="EMBL/GenBank/DDBJ databases">
        <authorList>
            <person name="Li J."/>
        </authorList>
    </citation>
    <scope>NUCLEOTIDE SEQUENCE [LARGE SCALE GENOMIC DNA]</scope>
    <source>
        <strain evidence="9">NRBC 14897</strain>
    </source>
</reference>
<dbReference type="AlphaFoldDB" id="A0A641AS41"/>
<dbReference type="PANTHER" id="PTHR30250:SF10">
    <property type="entry name" value="LIPOPOLYSACCHARIDE BIOSYNTHESIS PROTEIN WZXC"/>
    <property type="match status" value="1"/>
</dbReference>
<dbReference type="RefSeq" id="WP_129181531.1">
    <property type="nucleotide sequence ID" value="NZ_JAGIOG010000001.1"/>
</dbReference>
<organism evidence="9 10">
    <name type="scientific">Aeromicrobium fastidiosum</name>
    <dbReference type="NCBI Taxonomy" id="52699"/>
    <lineage>
        <taxon>Bacteria</taxon>
        <taxon>Bacillati</taxon>
        <taxon>Actinomycetota</taxon>
        <taxon>Actinomycetes</taxon>
        <taxon>Propionibacteriales</taxon>
        <taxon>Nocardioidaceae</taxon>
        <taxon>Aeromicrobium</taxon>
    </lineage>
</organism>
<evidence type="ECO:0000256" key="6">
    <source>
        <dbReference type="ARBA" id="ARBA00023136"/>
    </source>
</evidence>
<dbReference type="OrthoDB" id="3742808at2"/>